<name>A0A645ILR6_9ZZZZ</name>
<dbReference type="EMBL" id="VSSQ01117628">
    <property type="protein sequence ID" value="MPN51976.1"/>
    <property type="molecule type" value="Genomic_DNA"/>
</dbReference>
<sequence>MPDDNSVDSVLVNLDVTSMVDVFFTMGILSLRLSKNLIPSSDFLYMGMPKTIAITTTVYIYQYVCNELLKFIKNCVGAGSSVPLPSNIPMNVGIINTNINTTTATETTAKTAGYTIADLTLFSVLFSFSKCSAILSIIVSKLPLTSPASTMLISMVGNTSLCCLIDSDRVEPF</sequence>
<gene>
    <name evidence="2" type="ORF">SDC9_199628</name>
</gene>
<evidence type="ECO:0000313" key="2">
    <source>
        <dbReference type="EMBL" id="MPN51976.1"/>
    </source>
</evidence>
<reference evidence="2" key="1">
    <citation type="submission" date="2019-08" db="EMBL/GenBank/DDBJ databases">
        <authorList>
            <person name="Kucharzyk K."/>
            <person name="Murdoch R.W."/>
            <person name="Higgins S."/>
            <person name="Loffler F."/>
        </authorList>
    </citation>
    <scope>NUCLEOTIDE SEQUENCE</scope>
</reference>
<protein>
    <submittedName>
        <fullName evidence="2">Uncharacterized protein</fullName>
    </submittedName>
</protein>
<feature type="transmembrane region" description="Helical" evidence="1">
    <location>
        <begin position="43"/>
        <end position="64"/>
    </location>
</feature>
<evidence type="ECO:0000256" key="1">
    <source>
        <dbReference type="SAM" id="Phobius"/>
    </source>
</evidence>
<keyword evidence="1" id="KW-1133">Transmembrane helix</keyword>
<organism evidence="2">
    <name type="scientific">bioreactor metagenome</name>
    <dbReference type="NCBI Taxonomy" id="1076179"/>
    <lineage>
        <taxon>unclassified sequences</taxon>
        <taxon>metagenomes</taxon>
        <taxon>ecological metagenomes</taxon>
    </lineage>
</organism>
<comment type="caution">
    <text evidence="2">The sequence shown here is derived from an EMBL/GenBank/DDBJ whole genome shotgun (WGS) entry which is preliminary data.</text>
</comment>
<accession>A0A645ILR6</accession>
<keyword evidence="1" id="KW-0472">Membrane</keyword>
<proteinExistence type="predicted"/>
<dbReference type="AlphaFoldDB" id="A0A645ILR6"/>
<keyword evidence="1" id="KW-0812">Transmembrane</keyword>